<reference evidence="2 3" key="1">
    <citation type="submission" date="2019-09" db="EMBL/GenBank/DDBJ databases">
        <authorList>
            <person name="Ou C."/>
        </authorList>
    </citation>
    <scope>NUCLEOTIDE SEQUENCE [LARGE SCALE GENOMIC DNA]</scope>
    <source>
        <strain evidence="2">S2</strain>
        <tissue evidence="2">Leaf</tissue>
    </source>
</reference>
<evidence type="ECO:0000256" key="1">
    <source>
        <dbReference type="SAM" id="MobiDB-lite"/>
    </source>
</evidence>
<keyword evidence="2" id="KW-0808">Transferase</keyword>
<name>A0A5N5HYP4_9ROSA</name>
<accession>A0A5N5HYP4</accession>
<dbReference type="InterPro" id="IPR000120">
    <property type="entry name" value="Amidase"/>
</dbReference>
<organism evidence="2 3">
    <name type="scientific">Pyrus ussuriensis x Pyrus communis</name>
    <dbReference type="NCBI Taxonomy" id="2448454"/>
    <lineage>
        <taxon>Eukaryota</taxon>
        <taxon>Viridiplantae</taxon>
        <taxon>Streptophyta</taxon>
        <taxon>Embryophyta</taxon>
        <taxon>Tracheophyta</taxon>
        <taxon>Spermatophyta</taxon>
        <taxon>Magnoliopsida</taxon>
        <taxon>eudicotyledons</taxon>
        <taxon>Gunneridae</taxon>
        <taxon>Pentapetalae</taxon>
        <taxon>rosids</taxon>
        <taxon>fabids</taxon>
        <taxon>Rosales</taxon>
        <taxon>Rosaceae</taxon>
        <taxon>Amygdaloideae</taxon>
        <taxon>Maleae</taxon>
        <taxon>Pyrus</taxon>
    </lineage>
</organism>
<evidence type="ECO:0000313" key="3">
    <source>
        <dbReference type="Proteomes" id="UP000327157"/>
    </source>
</evidence>
<feature type="region of interest" description="Disordered" evidence="1">
    <location>
        <begin position="187"/>
        <end position="206"/>
    </location>
</feature>
<dbReference type="InterPro" id="IPR036928">
    <property type="entry name" value="AS_sf"/>
</dbReference>
<dbReference type="EMBL" id="SMOL01000120">
    <property type="protein sequence ID" value="KAB2633065.1"/>
    <property type="molecule type" value="Genomic_DNA"/>
</dbReference>
<dbReference type="Gene3D" id="3.90.1300.10">
    <property type="entry name" value="Amidase signature (AS) domain"/>
    <property type="match status" value="1"/>
</dbReference>
<reference evidence="2 3" key="3">
    <citation type="submission" date="2019-11" db="EMBL/GenBank/DDBJ databases">
        <title>A de novo genome assembly of a pear dwarfing rootstock.</title>
        <authorList>
            <person name="Wang F."/>
            <person name="Wang J."/>
            <person name="Li S."/>
            <person name="Zhang Y."/>
            <person name="Fang M."/>
            <person name="Ma L."/>
            <person name="Zhao Y."/>
            <person name="Jiang S."/>
        </authorList>
    </citation>
    <scope>NUCLEOTIDE SEQUENCE [LARGE SCALE GENOMIC DNA]</scope>
    <source>
        <strain evidence="2">S2</strain>
        <tissue evidence="2">Leaf</tissue>
    </source>
</reference>
<dbReference type="GO" id="GO:0016740">
    <property type="term" value="F:transferase activity"/>
    <property type="evidence" value="ECO:0007669"/>
    <property type="project" value="UniProtKB-KW"/>
</dbReference>
<keyword evidence="3" id="KW-1185">Reference proteome</keyword>
<evidence type="ECO:0000313" key="2">
    <source>
        <dbReference type="EMBL" id="KAB2633065.1"/>
    </source>
</evidence>
<sequence length="323" mass="35747">MVKHSVNCSSRVGNPPYVNSFFAQCMYATAISCAITPPLLQAFKYVPHYKTTWGSKTFKDQVLDTETWVYKRLKSAGAVLVAKLVTRSLAYDVASMTLPATHCGVAALCATFGFVGRTCVMSLLESLRHPLEDPLSVDITKLTVGYVDDVEMEVVHVLESKPFKLNYIVDSVQCIVNFTMDQRSRKYDDYESQADGTEGTRKTDSGSEIERVRIGNLVGMLVIVILARFTNISGPPRSDCLRRTAMTTNIYTPPHCDHIGLPAYVFEGKDPHALCTPLDRYYDFSVGYRHNVTYSVAEVAAAAEGHHWKSTGAAVINCLLPPQ</sequence>
<dbReference type="AlphaFoldDB" id="A0A5N5HYP4"/>
<gene>
    <name evidence="2" type="ORF">D8674_029312</name>
</gene>
<proteinExistence type="predicted"/>
<reference evidence="3" key="2">
    <citation type="submission" date="2019-10" db="EMBL/GenBank/DDBJ databases">
        <title>A de novo genome assembly of a pear dwarfing rootstock.</title>
        <authorList>
            <person name="Wang F."/>
            <person name="Wang J."/>
            <person name="Li S."/>
            <person name="Zhang Y."/>
            <person name="Fang M."/>
            <person name="Ma L."/>
            <person name="Zhao Y."/>
            <person name="Jiang S."/>
        </authorList>
    </citation>
    <scope>NUCLEOTIDE SEQUENCE [LARGE SCALE GENOMIC DNA]</scope>
</reference>
<dbReference type="OrthoDB" id="566138at2759"/>
<dbReference type="Proteomes" id="UP000327157">
    <property type="component" value="Chromosome 6"/>
</dbReference>
<dbReference type="PANTHER" id="PTHR11895">
    <property type="entry name" value="TRANSAMIDASE"/>
    <property type="match status" value="1"/>
</dbReference>
<protein>
    <submittedName>
        <fullName evidence="2">Glutamyl-tRNA(Gln) amidotransferase subunit A</fullName>
    </submittedName>
</protein>
<dbReference type="GO" id="GO:0050567">
    <property type="term" value="F:glutaminyl-tRNA synthase (glutamine-hydrolyzing) activity"/>
    <property type="evidence" value="ECO:0007669"/>
    <property type="project" value="TreeGrafter"/>
</dbReference>
<dbReference type="PANTHER" id="PTHR11895:SF73">
    <property type="entry name" value="AMIDASE FAMILY PROTEIN"/>
    <property type="match status" value="1"/>
</dbReference>
<comment type="caution">
    <text evidence="2">The sequence shown here is derived from an EMBL/GenBank/DDBJ whole genome shotgun (WGS) entry which is preliminary data.</text>
</comment>
<dbReference type="PROSITE" id="PS51257">
    <property type="entry name" value="PROKAR_LIPOPROTEIN"/>
    <property type="match status" value="1"/>
</dbReference>
<dbReference type="SUPFAM" id="SSF75304">
    <property type="entry name" value="Amidase signature (AS) enzymes"/>
    <property type="match status" value="1"/>
</dbReference>